<name>A0A6C0TWT5_9GAMM</name>
<dbReference type="KEGG" id="kim:G3T16_01530"/>
<protein>
    <submittedName>
        <fullName evidence="1">Uncharacterized protein</fullName>
    </submittedName>
</protein>
<dbReference type="PROSITE" id="PS51257">
    <property type="entry name" value="PROKAR_LIPOPROTEIN"/>
    <property type="match status" value="1"/>
</dbReference>
<sequence>MRRIEGVTLLACSLLLTACSSGTDNGFCEVHARDHWQHREGAARLEIVYETGGALRARLDVPATGLGEDPESTVADLRRRPLTDIMLVEGSEACSEKPSDIAYQGGQLVADYRLDCGEQERLQQLTVKILDLLPDLDEVEVEMETPAVTKHFLVHRRCGAALYNFANTSGSEQ</sequence>
<evidence type="ECO:0000313" key="2">
    <source>
        <dbReference type="Proteomes" id="UP000477680"/>
    </source>
</evidence>
<accession>A0A6C0TWT5</accession>
<dbReference type="Proteomes" id="UP000477680">
    <property type="component" value="Chromosome"/>
</dbReference>
<proteinExistence type="predicted"/>
<gene>
    <name evidence="1" type="ORF">G3T16_01530</name>
</gene>
<reference evidence="1 2" key="1">
    <citation type="submission" date="2020-02" db="EMBL/GenBank/DDBJ databases">
        <title>Genome sequencing for Kineobactrum sp. M2.</title>
        <authorList>
            <person name="Park S.-J."/>
        </authorList>
    </citation>
    <scope>NUCLEOTIDE SEQUENCE [LARGE SCALE GENOMIC DNA]</scope>
    <source>
        <strain evidence="1 2">M2</strain>
    </source>
</reference>
<dbReference type="EMBL" id="CP048711">
    <property type="protein sequence ID" value="QIB64280.1"/>
    <property type="molecule type" value="Genomic_DNA"/>
</dbReference>
<keyword evidence="2" id="KW-1185">Reference proteome</keyword>
<organism evidence="1 2">
    <name type="scientific">Kineobactrum salinum</name>
    <dbReference type="NCBI Taxonomy" id="2708301"/>
    <lineage>
        <taxon>Bacteria</taxon>
        <taxon>Pseudomonadati</taxon>
        <taxon>Pseudomonadota</taxon>
        <taxon>Gammaproteobacteria</taxon>
        <taxon>Cellvibrionales</taxon>
        <taxon>Halieaceae</taxon>
        <taxon>Kineobactrum</taxon>
    </lineage>
</organism>
<dbReference type="AlphaFoldDB" id="A0A6C0TWT5"/>
<evidence type="ECO:0000313" key="1">
    <source>
        <dbReference type="EMBL" id="QIB64280.1"/>
    </source>
</evidence>
<dbReference type="RefSeq" id="WP_163493530.1">
    <property type="nucleotide sequence ID" value="NZ_CP048711.1"/>
</dbReference>